<name>A0AA92W4L5_9BACT</name>
<dbReference type="EMBL" id="QRYP01000002">
    <property type="protein sequence ID" value="RGV00723.1"/>
    <property type="molecule type" value="Genomic_DNA"/>
</dbReference>
<organism evidence="1 2">
    <name type="scientific">Segatella copri</name>
    <dbReference type="NCBI Taxonomy" id="165179"/>
    <lineage>
        <taxon>Bacteria</taxon>
        <taxon>Pseudomonadati</taxon>
        <taxon>Bacteroidota</taxon>
        <taxon>Bacteroidia</taxon>
        <taxon>Bacteroidales</taxon>
        <taxon>Prevotellaceae</taxon>
        <taxon>Segatella</taxon>
    </lineage>
</organism>
<dbReference type="RefSeq" id="WP_118078928.1">
    <property type="nucleotide sequence ID" value="NZ_QRYP01000002.1"/>
</dbReference>
<dbReference type="Proteomes" id="UP000285236">
    <property type="component" value="Unassembled WGS sequence"/>
</dbReference>
<accession>A0AA92W4L5</accession>
<reference evidence="1 2" key="1">
    <citation type="submission" date="2018-08" db="EMBL/GenBank/DDBJ databases">
        <title>A genome reference for cultivated species of the human gut microbiota.</title>
        <authorList>
            <person name="Zou Y."/>
            <person name="Xue W."/>
            <person name="Luo G."/>
        </authorList>
    </citation>
    <scope>NUCLEOTIDE SEQUENCE [LARGE SCALE GENOMIC DNA]</scope>
    <source>
        <strain evidence="1 2">AF15-25</strain>
    </source>
</reference>
<evidence type="ECO:0000313" key="2">
    <source>
        <dbReference type="Proteomes" id="UP000285236"/>
    </source>
</evidence>
<sequence length="102" mass="11278">MITTNIKFNRVVAKENFNNNSIEELKNAIERGILSETGLIVASDMKKAKEILNPDGSLEIQKTVAGEAIAFLADETAVSVRLIQYNPHGLLKFVYTIKATEI</sequence>
<gene>
    <name evidence="1" type="ORF">DWW35_01560</name>
</gene>
<evidence type="ECO:0000313" key="1">
    <source>
        <dbReference type="EMBL" id="RGV00723.1"/>
    </source>
</evidence>
<proteinExistence type="predicted"/>
<dbReference type="AlphaFoldDB" id="A0AA92W4L5"/>
<comment type="caution">
    <text evidence="1">The sequence shown here is derived from an EMBL/GenBank/DDBJ whole genome shotgun (WGS) entry which is preliminary data.</text>
</comment>
<protein>
    <submittedName>
        <fullName evidence="1">Uncharacterized protein</fullName>
    </submittedName>
</protein>